<dbReference type="AlphaFoldDB" id="A0A5R8Z7L2"/>
<dbReference type="InterPro" id="IPR001242">
    <property type="entry name" value="Condensation_dom"/>
</dbReference>
<gene>
    <name evidence="2" type="ORF">FED44_13700</name>
</gene>
<dbReference type="GO" id="GO:0008610">
    <property type="term" value="P:lipid biosynthetic process"/>
    <property type="evidence" value="ECO:0007669"/>
    <property type="project" value="UniProtKB-ARBA"/>
</dbReference>
<protein>
    <submittedName>
        <fullName evidence="2">Non-ribosomal peptide synthetase condensation domain protein</fullName>
    </submittedName>
</protein>
<dbReference type="GO" id="GO:0031177">
    <property type="term" value="F:phosphopantetheine binding"/>
    <property type="evidence" value="ECO:0007669"/>
    <property type="project" value="TreeGrafter"/>
</dbReference>
<dbReference type="GO" id="GO:0009366">
    <property type="term" value="C:enterobactin synthetase complex"/>
    <property type="evidence" value="ECO:0007669"/>
    <property type="project" value="TreeGrafter"/>
</dbReference>
<evidence type="ECO:0000259" key="1">
    <source>
        <dbReference type="Pfam" id="PF00668"/>
    </source>
</evidence>
<dbReference type="PANTHER" id="PTHR45527:SF1">
    <property type="entry name" value="FATTY ACID SYNTHASE"/>
    <property type="match status" value="1"/>
</dbReference>
<organism evidence="2 3">
    <name type="scientific">Microbispora triticiradicis</name>
    <dbReference type="NCBI Taxonomy" id="2200763"/>
    <lineage>
        <taxon>Bacteria</taxon>
        <taxon>Bacillati</taxon>
        <taxon>Actinomycetota</taxon>
        <taxon>Actinomycetes</taxon>
        <taxon>Streptosporangiales</taxon>
        <taxon>Streptosporangiaceae</taxon>
        <taxon>Microbispora</taxon>
    </lineage>
</organism>
<name>A0A5R8Z7L2_9ACTN</name>
<sequence length="436" mass="46582">MRLQVGFASSRSGTAELAWGQRDIWGALQQVGPDSAHYFNVPKVLAVPRAGGPRSPEVVAAALAEVTGRHDALRSLVRLGADGPYQEVAAAGTLPVEVAEAARDEAAGDVAAALADRLAARSFGDGEQPLRAGFVVRDGAVTHVTLVMSHVVADWHAAGVVVNDLRTLLLRGAITRPPSSQLLDLVREERAAPARSDRSIAQWEALLRTVPSAMFPESVRPASTPRYARAVLTSPRLNHAAYVLAARAGVSTATVLLVAVAMLLRELTGHEVAAITPIVHNRFDDRTRDLVTSLNQLGLFTLGPSGGLAETVATAYPAVLASYRRARFDKPAMQAMIDRLSADRGVSVFPSCCFNDLRPGEDPGAAARADEESELEWLPGTDKRSCDFCLALMRRNGTLGVEVNADTTRLSEGEMEALLHRLESFVVSSAHREPVT</sequence>
<dbReference type="SUPFAM" id="SSF52777">
    <property type="entry name" value="CoA-dependent acyltransferases"/>
    <property type="match status" value="2"/>
</dbReference>
<keyword evidence="3" id="KW-1185">Reference proteome</keyword>
<dbReference type="GO" id="GO:0005829">
    <property type="term" value="C:cytosol"/>
    <property type="evidence" value="ECO:0007669"/>
    <property type="project" value="TreeGrafter"/>
</dbReference>
<evidence type="ECO:0000313" key="2">
    <source>
        <dbReference type="EMBL" id="TLP60896.1"/>
    </source>
</evidence>
<dbReference type="InterPro" id="IPR023213">
    <property type="entry name" value="CAT-like_dom_sf"/>
</dbReference>
<dbReference type="GO" id="GO:0043041">
    <property type="term" value="P:amino acid activation for nonribosomal peptide biosynthetic process"/>
    <property type="evidence" value="ECO:0007669"/>
    <property type="project" value="TreeGrafter"/>
</dbReference>
<reference evidence="2" key="1">
    <citation type="submission" date="2019-05" db="EMBL/GenBank/DDBJ databases">
        <title>Isolation, diversity and antifungal activity of Actinobacteria from wheat.</title>
        <authorList>
            <person name="Yu B."/>
        </authorList>
    </citation>
    <scope>NUCLEOTIDE SEQUENCE [LARGE SCALE GENOMIC DNA]</scope>
    <source>
        <strain evidence="2">NEAU-HEGS1-5</strain>
    </source>
</reference>
<dbReference type="Gene3D" id="3.30.559.10">
    <property type="entry name" value="Chloramphenicol acetyltransferase-like domain"/>
    <property type="match status" value="1"/>
</dbReference>
<dbReference type="GO" id="GO:0047527">
    <property type="term" value="F:2,3-dihydroxybenzoate-serine ligase activity"/>
    <property type="evidence" value="ECO:0007669"/>
    <property type="project" value="TreeGrafter"/>
</dbReference>
<proteinExistence type="predicted"/>
<accession>A0A5R8Z7L2</accession>
<feature type="domain" description="Condensation" evidence="1">
    <location>
        <begin position="21"/>
        <end position="299"/>
    </location>
</feature>
<dbReference type="EMBL" id="VANP01000004">
    <property type="protein sequence ID" value="TLP60896.1"/>
    <property type="molecule type" value="Genomic_DNA"/>
</dbReference>
<dbReference type="Proteomes" id="UP000309033">
    <property type="component" value="Unassembled WGS sequence"/>
</dbReference>
<dbReference type="Gene3D" id="3.30.559.30">
    <property type="entry name" value="Nonribosomal peptide synthetase, condensation domain"/>
    <property type="match status" value="1"/>
</dbReference>
<dbReference type="PANTHER" id="PTHR45527">
    <property type="entry name" value="NONRIBOSOMAL PEPTIDE SYNTHETASE"/>
    <property type="match status" value="1"/>
</dbReference>
<dbReference type="OrthoDB" id="3405520at2"/>
<comment type="caution">
    <text evidence="2">The sequence shown here is derived from an EMBL/GenBank/DDBJ whole genome shotgun (WGS) entry which is preliminary data.</text>
</comment>
<evidence type="ECO:0000313" key="3">
    <source>
        <dbReference type="Proteomes" id="UP000309033"/>
    </source>
</evidence>
<dbReference type="Pfam" id="PF00668">
    <property type="entry name" value="Condensation"/>
    <property type="match status" value="1"/>
</dbReference>
<dbReference type="GO" id="GO:0009239">
    <property type="term" value="P:enterobactin biosynthetic process"/>
    <property type="evidence" value="ECO:0007669"/>
    <property type="project" value="TreeGrafter"/>
</dbReference>